<feature type="compositionally biased region" description="Polar residues" evidence="1">
    <location>
        <begin position="282"/>
        <end position="306"/>
    </location>
</feature>
<comment type="caution">
    <text evidence="2">The sequence shown here is derived from an EMBL/GenBank/DDBJ whole genome shotgun (WGS) entry which is preliminary data.</text>
</comment>
<organism evidence="2 3">
    <name type="scientific">Gymnopilus dilepis</name>
    <dbReference type="NCBI Taxonomy" id="231916"/>
    <lineage>
        <taxon>Eukaryota</taxon>
        <taxon>Fungi</taxon>
        <taxon>Dikarya</taxon>
        <taxon>Basidiomycota</taxon>
        <taxon>Agaricomycotina</taxon>
        <taxon>Agaricomycetes</taxon>
        <taxon>Agaricomycetidae</taxon>
        <taxon>Agaricales</taxon>
        <taxon>Agaricineae</taxon>
        <taxon>Hymenogastraceae</taxon>
        <taxon>Gymnopilus</taxon>
    </lineage>
</organism>
<evidence type="ECO:0000256" key="1">
    <source>
        <dbReference type="SAM" id="MobiDB-lite"/>
    </source>
</evidence>
<evidence type="ECO:0000313" key="3">
    <source>
        <dbReference type="Proteomes" id="UP000284706"/>
    </source>
</evidence>
<feature type="compositionally biased region" description="Pro residues" evidence="1">
    <location>
        <begin position="1258"/>
        <end position="1269"/>
    </location>
</feature>
<feature type="region of interest" description="Disordered" evidence="1">
    <location>
        <begin position="375"/>
        <end position="743"/>
    </location>
</feature>
<feature type="region of interest" description="Disordered" evidence="1">
    <location>
        <begin position="775"/>
        <end position="1136"/>
    </location>
</feature>
<feature type="compositionally biased region" description="Polar residues" evidence="1">
    <location>
        <begin position="202"/>
        <end position="220"/>
    </location>
</feature>
<feature type="compositionally biased region" description="Basic and acidic residues" evidence="1">
    <location>
        <begin position="775"/>
        <end position="965"/>
    </location>
</feature>
<feature type="compositionally biased region" description="Low complexity" evidence="1">
    <location>
        <begin position="1083"/>
        <end position="1095"/>
    </location>
</feature>
<feature type="compositionally biased region" description="Polar residues" evidence="1">
    <location>
        <begin position="1118"/>
        <end position="1128"/>
    </location>
</feature>
<feature type="region of interest" description="Disordered" evidence="1">
    <location>
        <begin position="1158"/>
        <end position="1185"/>
    </location>
</feature>
<feature type="compositionally biased region" description="Low complexity" evidence="1">
    <location>
        <begin position="588"/>
        <end position="597"/>
    </location>
</feature>
<feature type="compositionally biased region" description="Basic and acidic residues" evidence="1">
    <location>
        <begin position="1270"/>
        <end position="1280"/>
    </location>
</feature>
<reference evidence="2 3" key="1">
    <citation type="journal article" date="2018" name="Evol. Lett.">
        <title>Horizontal gene cluster transfer increased hallucinogenic mushroom diversity.</title>
        <authorList>
            <person name="Reynolds H.T."/>
            <person name="Vijayakumar V."/>
            <person name="Gluck-Thaler E."/>
            <person name="Korotkin H.B."/>
            <person name="Matheny P.B."/>
            <person name="Slot J.C."/>
        </authorList>
    </citation>
    <scope>NUCLEOTIDE SEQUENCE [LARGE SCALE GENOMIC DNA]</scope>
    <source>
        <strain evidence="2 3">SRW20</strain>
    </source>
</reference>
<feature type="compositionally biased region" description="Polar residues" evidence="1">
    <location>
        <begin position="1296"/>
        <end position="1305"/>
    </location>
</feature>
<feature type="compositionally biased region" description="Polar residues" evidence="1">
    <location>
        <begin position="54"/>
        <end position="72"/>
    </location>
</feature>
<proteinExistence type="predicted"/>
<feature type="compositionally biased region" description="Basic and acidic residues" evidence="1">
    <location>
        <begin position="720"/>
        <end position="730"/>
    </location>
</feature>
<dbReference type="EMBL" id="NHYE01005666">
    <property type="protein sequence ID" value="PPQ64476.1"/>
    <property type="molecule type" value="Genomic_DNA"/>
</dbReference>
<keyword evidence="3" id="KW-1185">Reference proteome</keyword>
<name>A0A409VBU2_9AGAR</name>
<feature type="compositionally biased region" description="Low complexity" evidence="1">
    <location>
        <begin position="93"/>
        <end position="103"/>
    </location>
</feature>
<feature type="compositionally biased region" description="Basic and acidic residues" evidence="1">
    <location>
        <begin position="628"/>
        <end position="647"/>
    </location>
</feature>
<feature type="compositionally biased region" description="Basic and acidic residues" evidence="1">
    <location>
        <begin position="562"/>
        <end position="573"/>
    </location>
</feature>
<feature type="compositionally biased region" description="Basic and acidic residues" evidence="1">
    <location>
        <begin position="972"/>
        <end position="1027"/>
    </location>
</feature>
<feature type="compositionally biased region" description="Basic and acidic residues" evidence="1">
    <location>
        <begin position="525"/>
        <end position="537"/>
    </location>
</feature>
<dbReference type="Proteomes" id="UP000284706">
    <property type="component" value="Unassembled WGS sequence"/>
</dbReference>
<protein>
    <submittedName>
        <fullName evidence="2">Uncharacterized protein</fullName>
    </submittedName>
</protein>
<evidence type="ECO:0000313" key="2">
    <source>
        <dbReference type="EMBL" id="PPQ64476.1"/>
    </source>
</evidence>
<gene>
    <name evidence="2" type="ORF">CVT26_002015</name>
</gene>
<feature type="compositionally biased region" description="Basic and acidic residues" evidence="1">
    <location>
        <begin position="675"/>
        <end position="686"/>
    </location>
</feature>
<accession>A0A409VBU2</accession>
<feature type="compositionally biased region" description="Basic and acidic residues" evidence="1">
    <location>
        <begin position="29"/>
        <end position="47"/>
    </location>
</feature>
<feature type="compositionally biased region" description="Basic and acidic residues" evidence="1">
    <location>
        <begin position="420"/>
        <end position="435"/>
    </location>
</feature>
<dbReference type="InParanoid" id="A0A409VBU2"/>
<feature type="compositionally biased region" description="Basic and acidic residues" evidence="1">
    <location>
        <begin position="1054"/>
        <end position="1075"/>
    </location>
</feature>
<feature type="region of interest" description="Disordered" evidence="1">
    <location>
        <begin position="1"/>
        <end position="349"/>
    </location>
</feature>
<feature type="region of interest" description="Disordered" evidence="1">
    <location>
        <begin position="1246"/>
        <end position="1305"/>
    </location>
</feature>
<sequence length="1305" mass="147114">MALYRSPVMVAEPYEDSQGPDSPTQTSPEELRAFYEDMERVEILERKLSKRKSNSGTSVWSRKSVKRSTTAPPVNPNPHDLPSVPSTSTMPESYSRSQSAQSSDRTDRRDAPRLTPSRSLIADPRENPTWVQNGPWAAVPLPTLKANYPLHNPLGPRWYKNHHLIPPSQKKPSMRPPTFFSPSFPPMHTSSSPEHVDDDTGSSRPASNSPLPTPTSSQTRVGEGGRPRSRKTSQTAPDNVDLLDVTDPWGTPWHHQSPYDIGQTTTVAADIQDASGRPRRASMTTMQSRHNPITPSPLSQSTSAVHLQTAHPEIQLPRKLSKRRTQSASDHQPSEHDRKVASAPATPVDHVVIAPSSEFLPLDSTSLPKRMSVAPAPLFSSMQPTPKKEKRGSMLDRLVKKFSLLRKPTGEQVPATEWWQHADNHDTKGYGEPRQDGGQSSPHKYHRESSIKRVPPPLASSPEKETPTTTSAVTALAEETDKASLHSVETPYPMGRLTVANPDLPEVEPSATETPMVDAAPLPPEKPKESIHKREPSAGELLSQSQAEAQPVVIAATSSPDRLPDPTVSKRSEQSTAPRVSPERDSSQRVTSRVQSSKSKKSDSPSTVRNYSLDHATNGQSPTAPPPSRDERNLAPEPSTSKHESPKPSRSHSRLKSAPMQIPFPTAQQMLTPHGSDRRPVSREYEGSPLSASSVLANPPTPYDHRLSIAMSDAPTLPSKDADEIKELPKHRPVNPPPSRQTETFKLVRSLSGHVYASSQTIMAAGQQWEVVESVEVKGKKDKSSSRHKEQPHKSREEDRRSKDHSYRKRDSQHKSDEQELRRRDRDDRRSRDYEHRSKDDDERLLKDEQRSRDYERTSRDYDRRLKEEQRAREYERMVKDHDRRYEGRSREEPRVERASKEDQRSRDYERSFKDHGNGHKEEQRPKDLTRASRSYEQRSRDDARVANHESRYKDHEVRSRDDQKSKHHEKRPREQDHRSKGYEGMSREYEQTPRIEDARSKSNDHSFRSETKDTKVKIDVENEYHRSSHRVSKQSGQHADDYTKSNGHSSSRYYEERPQEGSSRNRDDHRDRRSDKRRSAHDSSSLSNHASSVSKATVGDDEVPVSDPPTLRLERNPSITARPTSELPSAAEMNAVRAKESWEIERLWKARSMYGIEPNGNANTIIPDSSSSSSKSDDAPTHSAVYGSSHTAYVVQTPFQTSGHQIYHSMPTAPPPIIYSSPASIPSIPDSISSYEPYDHVYRSVPSPPEYARSPPFTRPPLSNPLPEPPRETPLDLKGLKMTRQSNRHSKDSWTKYNGVTTAH</sequence>
<feature type="compositionally biased region" description="Polar residues" evidence="1">
    <location>
        <begin position="19"/>
        <end position="28"/>
    </location>
</feature>
<feature type="compositionally biased region" description="Low complexity" evidence="1">
    <location>
        <begin position="176"/>
        <end position="193"/>
    </location>
</feature>
<dbReference type="OrthoDB" id="3231532at2759"/>